<evidence type="ECO:0000313" key="3">
    <source>
        <dbReference type="Proteomes" id="UP000784294"/>
    </source>
</evidence>
<reference evidence="2" key="1">
    <citation type="submission" date="2018-11" db="EMBL/GenBank/DDBJ databases">
        <authorList>
            <consortium name="Pathogen Informatics"/>
        </authorList>
    </citation>
    <scope>NUCLEOTIDE SEQUENCE</scope>
</reference>
<sequence length="97" mass="10343">MGRWSVCCKQPPFHDGDGAVWAKFPLHLSSIVCLHFLLACLAYYSLSNGHTEISLQSGAPDRFYYAHAAAAGDAAGCCAGPELATDFYVRGSPDASM</sequence>
<keyword evidence="1" id="KW-0812">Transmembrane</keyword>
<organism evidence="2 3">
    <name type="scientific">Protopolystoma xenopodis</name>
    <dbReference type="NCBI Taxonomy" id="117903"/>
    <lineage>
        <taxon>Eukaryota</taxon>
        <taxon>Metazoa</taxon>
        <taxon>Spiralia</taxon>
        <taxon>Lophotrochozoa</taxon>
        <taxon>Platyhelminthes</taxon>
        <taxon>Monogenea</taxon>
        <taxon>Polyopisthocotylea</taxon>
        <taxon>Polystomatidea</taxon>
        <taxon>Polystomatidae</taxon>
        <taxon>Protopolystoma</taxon>
    </lineage>
</organism>
<evidence type="ECO:0000256" key="1">
    <source>
        <dbReference type="SAM" id="Phobius"/>
    </source>
</evidence>
<comment type="caution">
    <text evidence="2">The sequence shown here is derived from an EMBL/GenBank/DDBJ whole genome shotgun (WGS) entry which is preliminary data.</text>
</comment>
<dbReference type="AlphaFoldDB" id="A0A448XB15"/>
<dbReference type="Proteomes" id="UP000784294">
    <property type="component" value="Unassembled WGS sequence"/>
</dbReference>
<protein>
    <submittedName>
        <fullName evidence="2">Uncharacterized protein</fullName>
    </submittedName>
</protein>
<evidence type="ECO:0000313" key="2">
    <source>
        <dbReference type="EMBL" id="VEL32606.1"/>
    </source>
</evidence>
<gene>
    <name evidence="2" type="ORF">PXEA_LOCUS26046</name>
</gene>
<keyword evidence="1" id="KW-0472">Membrane</keyword>
<feature type="transmembrane region" description="Helical" evidence="1">
    <location>
        <begin position="26"/>
        <end position="46"/>
    </location>
</feature>
<name>A0A448XB15_9PLAT</name>
<dbReference type="EMBL" id="CAAALY010244402">
    <property type="protein sequence ID" value="VEL32606.1"/>
    <property type="molecule type" value="Genomic_DNA"/>
</dbReference>
<keyword evidence="1" id="KW-1133">Transmembrane helix</keyword>
<proteinExistence type="predicted"/>
<keyword evidence="3" id="KW-1185">Reference proteome</keyword>
<accession>A0A448XB15</accession>